<keyword evidence="4 11" id="KW-0812">Transmembrane</keyword>
<sequence length="260" mass="29148">MTSISTIETVLNQTTQDLHALDIPSLIDLPSHTTKSSPYITHFKLVQIQNTLAQLDKDLDKFHKNKLYHNLRTQLNAVYVSELDEKLYIVSQLISKYDAANSPAPPSSSAESEQDGSGRGAPEDVVVVKEEDLSSLRRRLLSSSSSRLDEKDTTKVNEYHESIQDDILNELTELTSSLKTSAVALSSRILGEDLSILNETNENIIKNSQLFRTIDENLNRYLMNKTGGKISIWFLLKCAVGLVLAFVVMLIFITIVPRIR</sequence>
<feature type="transmembrane region" description="Helical" evidence="11">
    <location>
        <begin position="232"/>
        <end position="256"/>
    </location>
</feature>
<evidence type="ECO:0000256" key="10">
    <source>
        <dbReference type="SAM" id="MobiDB-lite"/>
    </source>
</evidence>
<dbReference type="GO" id="GO:0006890">
    <property type="term" value="P:retrograde vesicle-mediated transport, Golgi to endoplasmic reticulum"/>
    <property type="evidence" value="ECO:0007669"/>
    <property type="project" value="TreeGrafter"/>
</dbReference>
<evidence type="ECO:0000256" key="2">
    <source>
        <dbReference type="ARBA" id="ARBA00007891"/>
    </source>
</evidence>
<dbReference type="InterPro" id="IPR019150">
    <property type="entry name" value="Vesicle_transport_protein_Use1"/>
</dbReference>
<dbReference type="GO" id="GO:0005484">
    <property type="term" value="F:SNAP receptor activity"/>
    <property type="evidence" value="ECO:0007669"/>
    <property type="project" value="TreeGrafter"/>
</dbReference>
<dbReference type="GO" id="GO:0015031">
    <property type="term" value="P:protein transport"/>
    <property type="evidence" value="ECO:0007669"/>
    <property type="project" value="UniProtKB-KW"/>
</dbReference>
<gene>
    <name evidence="12" type="ORF">Cantr_06767</name>
</gene>
<comment type="caution">
    <text evidence="12">The sequence shown here is derived from an EMBL/GenBank/DDBJ whole genome shotgun (WGS) entry which is preliminary data.</text>
</comment>
<accession>A0A367XWF7</accession>
<dbReference type="AlphaFoldDB" id="A0A367XWF7"/>
<evidence type="ECO:0000256" key="8">
    <source>
        <dbReference type="ARBA" id="ARBA00022989"/>
    </source>
</evidence>
<evidence type="ECO:0000313" key="13">
    <source>
        <dbReference type="Proteomes" id="UP000253472"/>
    </source>
</evidence>
<dbReference type="EMBL" id="QLNQ01000028">
    <property type="protein sequence ID" value="RCK57948.1"/>
    <property type="molecule type" value="Genomic_DNA"/>
</dbReference>
<name>A0A367XWF7_9ASCO</name>
<feature type="region of interest" description="Disordered" evidence="10">
    <location>
        <begin position="99"/>
        <end position="124"/>
    </location>
</feature>
<comment type="similarity">
    <text evidence="2">Belongs to the USE1 family.</text>
</comment>
<evidence type="ECO:0000256" key="7">
    <source>
        <dbReference type="ARBA" id="ARBA00022927"/>
    </source>
</evidence>
<dbReference type="Pfam" id="PF09753">
    <property type="entry name" value="Use1"/>
    <property type="match status" value="1"/>
</dbReference>
<evidence type="ECO:0000256" key="3">
    <source>
        <dbReference type="ARBA" id="ARBA00022448"/>
    </source>
</evidence>
<dbReference type="Proteomes" id="UP000253472">
    <property type="component" value="Unassembled WGS sequence"/>
</dbReference>
<keyword evidence="3" id="KW-0813">Transport</keyword>
<dbReference type="GO" id="GO:0031201">
    <property type="term" value="C:SNARE complex"/>
    <property type="evidence" value="ECO:0007669"/>
    <property type="project" value="TreeGrafter"/>
</dbReference>
<keyword evidence="7" id="KW-0653">Protein transport</keyword>
<evidence type="ECO:0000256" key="1">
    <source>
        <dbReference type="ARBA" id="ARBA00004163"/>
    </source>
</evidence>
<evidence type="ECO:0000313" key="12">
    <source>
        <dbReference type="EMBL" id="RCK57948.1"/>
    </source>
</evidence>
<reference evidence="12 13" key="1">
    <citation type="submission" date="2018-06" db="EMBL/GenBank/DDBJ databases">
        <title>Whole genome sequencing of Candida tropicalis (genome annotated by CSBL at Korea University).</title>
        <authorList>
            <person name="Ahn J."/>
        </authorList>
    </citation>
    <scope>NUCLEOTIDE SEQUENCE [LARGE SCALE GENOMIC DNA]</scope>
    <source>
        <strain evidence="12 13">ATCC 20962</strain>
    </source>
</reference>
<comment type="subcellular location">
    <subcellularLocation>
        <location evidence="1">Endoplasmic reticulum membrane</location>
        <topology evidence="1">Single-pass type IV membrane protein</topology>
    </subcellularLocation>
</comment>
<keyword evidence="6" id="KW-0931">ER-Golgi transport</keyword>
<dbReference type="PANTHER" id="PTHR13050">
    <property type="entry name" value="USE1-LIKE PROTEIN"/>
    <property type="match status" value="1"/>
</dbReference>
<dbReference type="PANTHER" id="PTHR13050:SF7">
    <property type="entry name" value="VESICLE TRANSPORT PROTEIN USE1"/>
    <property type="match status" value="1"/>
</dbReference>
<evidence type="ECO:0000256" key="5">
    <source>
        <dbReference type="ARBA" id="ARBA00022824"/>
    </source>
</evidence>
<dbReference type="OrthoDB" id="4008582at2759"/>
<evidence type="ECO:0000256" key="9">
    <source>
        <dbReference type="ARBA" id="ARBA00023136"/>
    </source>
</evidence>
<proteinExistence type="inferred from homology"/>
<keyword evidence="5" id="KW-0256">Endoplasmic reticulum</keyword>
<organism evidence="12 13">
    <name type="scientific">Candida viswanathii</name>
    <dbReference type="NCBI Taxonomy" id="5486"/>
    <lineage>
        <taxon>Eukaryota</taxon>
        <taxon>Fungi</taxon>
        <taxon>Dikarya</taxon>
        <taxon>Ascomycota</taxon>
        <taxon>Saccharomycotina</taxon>
        <taxon>Pichiomycetes</taxon>
        <taxon>Debaryomycetaceae</taxon>
        <taxon>Candida/Lodderomyces clade</taxon>
        <taxon>Candida</taxon>
    </lineage>
</organism>
<evidence type="ECO:0000256" key="11">
    <source>
        <dbReference type="SAM" id="Phobius"/>
    </source>
</evidence>
<keyword evidence="8 11" id="KW-1133">Transmembrane helix</keyword>
<feature type="compositionally biased region" description="Low complexity" evidence="10">
    <location>
        <begin position="99"/>
        <end position="110"/>
    </location>
</feature>
<dbReference type="STRING" id="5486.A0A367XWF7"/>
<keyword evidence="9 11" id="KW-0472">Membrane</keyword>
<evidence type="ECO:0000256" key="6">
    <source>
        <dbReference type="ARBA" id="ARBA00022892"/>
    </source>
</evidence>
<dbReference type="GO" id="GO:0005789">
    <property type="term" value="C:endoplasmic reticulum membrane"/>
    <property type="evidence" value="ECO:0007669"/>
    <property type="project" value="UniProtKB-SubCell"/>
</dbReference>
<protein>
    <submittedName>
        <fullName evidence="12">Uncharacterized protein</fullName>
    </submittedName>
</protein>
<evidence type="ECO:0000256" key="4">
    <source>
        <dbReference type="ARBA" id="ARBA00022692"/>
    </source>
</evidence>
<keyword evidence="13" id="KW-1185">Reference proteome</keyword>